<dbReference type="Proteomes" id="UP000825483">
    <property type="component" value="Unassembled WGS sequence"/>
</dbReference>
<dbReference type="Pfam" id="PF14905">
    <property type="entry name" value="OMP_b-brl_3"/>
    <property type="match status" value="1"/>
</dbReference>
<feature type="domain" description="Outer membrane protein beta-barrel" evidence="1">
    <location>
        <begin position="354"/>
        <end position="734"/>
    </location>
</feature>
<keyword evidence="3" id="KW-1185">Reference proteome</keyword>
<gene>
    <name evidence="2" type="ORF">PRLR5076_12350</name>
</gene>
<dbReference type="Gene3D" id="2.60.40.1120">
    <property type="entry name" value="Carboxypeptidase-like, regulatory domain"/>
    <property type="match status" value="1"/>
</dbReference>
<dbReference type="InterPro" id="IPR008969">
    <property type="entry name" value="CarboxyPept-like_regulatory"/>
</dbReference>
<dbReference type="EMBL" id="BPUB01000001">
    <property type="protein sequence ID" value="GJG58384.1"/>
    <property type="molecule type" value="Genomic_DNA"/>
</dbReference>
<protein>
    <recommendedName>
        <fullName evidence="1">Outer membrane protein beta-barrel domain-containing protein</fullName>
    </recommendedName>
</protein>
<dbReference type="Pfam" id="PF13620">
    <property type="entry name" value="CarboxypepD_reg"/>
    <property type="match status" value="1"/>
</dbReference>
<evidence type="ECO:0000313" key="3">
    <source>
        <dbReference type="Proteomes" id="UP000825483"/>
    </source>
</evidence>
<accession>A0A9R1CX93</accession>
<evidence type="ECO:0000313" key="2">
    <source>
        <dbReference type="EMBL" id="GJG58384.1"/>
    </source>
</evidence>
<name>A0A9R1CX93_9BACT</name>
<evidence type="ECO:0000259" key="1">
    <source>
        <dbReference type="Pfam" id="PF14905"/>
    </source>
</evidence>
<proteinExistence type="predicted"/>
<dbReference type="SUPFAM" id="SSF56935">
    <property type="entry name" value="Porins"/>
    <property type="match status" value="1"/>
</dbReference>
<organism evidence="2 3">
    <name type="scientific">Prevotella lacticifex</name>
    <dbReference type="NCBI Taxonomy" id="2854755"/>
    <lineage>
        <taxon>Bacteria</taxon>
        <taxon>Pseudomonadati</taxon>
        <taxon>Bacteroidota</taxon>
        <taxon>Bacteroidia</taxon>
        <taxon>Bacteroidales</taxon>
        <taxon>Prevotellaceae</taxon>
        <taxon>Prevotella</taxon>
    </lineage>
</organism>
<dbReference type="SUPFAM" id="SSF49464">
    <property type="entry name" value="Carboxypeptidase regulatory domain-like"/>
    <property type="match status" value="1"/>
</dbReference>
<dbReference type="InterPro" id="IPR041700">
    <property type="entry name" value="OMP_b-brl_3"/>
</dbReference>
<dbReference type="AlphaFoldDB" id="A0A9R1CX93"/>
<sequence length="756" mass="84738">MVSFAQTAVSGVVSDKKGVPLAYANVIVYRSADTTYIDGAVTDDAGRFKVSVPPTPCLLRVSCLGYNDCWSSALSDNMHIQLDSAAYMMDEAVVSARRPTFSMTGEGIVTNVAGTLLGTMGTAETVLSRIPSVVEKDGAWEVFGKGTPVIYLNGHVLQDMNELKNIKASDVKNVEVVTAPGAKYSASVRAVIKIKTIRPQGEGLSLDTYTNYRYNRFGNFAQSVVGNYRHGKLDAFATYEYSTSRGYSDQRFEQTVAADTLWWINTDNYYSGRTAWHYLQGGLYYDFTSDQSVGVKYSTTISGNEYMKGWLRSDALADGDPYDHTSTGMRQHNSDRPSQYLNVYYAGKIGATSVEFDNDYYFEHSIYDTYNKEVSETHDSREVDTRNSSRSSMAAWKLDMETPILDGALSYGAEYINTHRKDAYSSNMKNVVDDASSKIEESSLCPYLEYGWSGKIGNLKGGLRYEFVKFKYYENNVYMPGQSKDYHNFFPSLSYGKSLGNLSLQVGYSAKTTRPNYTQLSNNISYANRFLRQSGNPLLRHQTDHTVSLSAVWKFVQMALEYKDARNAIIYWTEQLPEDESVTMVRYKNQKSIKSMTAFISVAPTVGWWSPQYSAGMVKQWLNLSTGNEVVRLNKPVFVVTCNNSFKLPWGMTGELDYSFSSKGNQQNYYAGHTSNVLTVGLRKPFLHDNLAVEVFGNDLLHQNWDNAVLYSHGNTLSQVKRTASRSLSVTLRYTFNGTNVKYKGSGAGQNEINRF</sequence>
<comment type="caution">
    <text evidence="2">The sequence shown here is derived from an EMBL/GenBank/DDBJ whole genome shotgun (WGS) entry which is preliminary data.</text>
</comment>
<reference evidence="2" key="1">
    <citation type="journal article" date="2022" name="Int. J. Syst. Evol. Microbiol.">
        <title>Prevotella lacticifex sp. nov., isolated from the rumen of cows.</title>
        <authorList>
            <person name="Shinkai T."/>
            <person name="Ikeyama N."/>
            <person name="Kumagai M."/>
            <person name="Ohmori H."/>
            <person name="Sakamoto M."/>
            <person name="Ohkuma M."/>
            <person name="Mitsumori M."/>
        </authorList>
    </citation>
    <scope>NUCLEOTIDE SEQUENCE</scope>
    <source>
        <strain evidence="2">R5076</strain>
    </source>
</reference>